<dbReference type="PANTHER" id="PTHR13054">
    <property type="entry name" value="DIGEORGE SYNDROME CRITICAL REGION 6 DGCR6 FAMILY MEMBER"/>
    <property type="match status" value="1"/>
</dbReference>
<proteinExistence type="inferred from homology"/>
<dbReference type="AlphaFoldDB" id="A0A336LLR9"/>
<sequence>MYANGSPHVLVIKLILLSEKFCDMEKNISSAIPGLENNFDDSQTGLQSSVDDIISLDSPVPIVISEEPEVSSQSPDISLQQTEQSPEYLQRKLYFLLENLKQYHEELPQAFQVRIAHEILSSLANCLLNDTIFEIVKGLMEIQHVTENHLSTMRDQITTQHKIEIQEWVAKIQDSEELEHILALMKIKHNRELKETDKKLVLHLDQKVKDQQSTLYQAGVPGFYVTDNPKEIKIQMYLLDFILRLSRLKFIEAVYLLLMS</sequence>
<organism evidence="2">
    <name type="scientific">Culicoides sonorensis</name>
    <name type="common">Biting midge</name>
    <dbReference type="NCBI Taxonomy" id="179676"/>
    <lineage>
        <taxon>Eukaryota</taxon>
        <taxon>Metazoa</taxon>
        <taxon>Ecdysozoa</taxon>
        <taxon>Arthropoda</taxon>
        <taxon>Hexapoda</taxon>
        <taxon>Insecta</taxon>
        <taxon>Pterygota</taxon>
        <taxon>Neoptera</taxon>
        <taxon>Endopterygota</taxon>
        <taxon>Diptera</taxon>
        <taxon>Nematocera</taxon>
        <taxon>Chironomoidea</taxon>
        <taxon>Ceratopogonidae</taxon>
        <taxon>Ceratopogoninae</taxon>
        <taxon>Culicoides</taxon>
        <taxon>Monoculicoides</taxon>
    </lineage>
</organism>
<dbReference type="VEuPathDB" id="VectorBase:CSON012795"/>
<reference evidence="2" key="1">
    <citation type="submission" date="2018-07" db="EMBL/GenBank/DDBJ databases">
        <authorList>
            <person name="Quirk P.G."/>
            <person name="Krulwich T.A."/>
        </authorList>
    </citation>
    <scope>NUCLEOTIDE SEQUENCE</scope>
</reference>
<evidence type="ECO:0000256" key="1">
    <source>
        <dbReference type="ARBA" id="ARBA00005939"/>
    </source>
</evidence>
<dbReference type="Pfam" id="PF07324">
    <property type="entry name" value="DGCR6"/>
    <property type="match status" value="1"/>
</dbReference>
<name>A0A336LLR9_CULSO</name>
<evidence type="ECO:0000313" key="2">
    <source>
        <dbReference type="EMBL" id="SSX19184.1"/>
    </source>
</evidence>
<dbReference type="PANTHER" id="PTHR13054:SF2">
    <property type="entry name" value="PROTEIN DGCR6"/>
    <property type="match status" value="1"/>
</dbReference>
<dbReference type="EMBL" id="UFQT01000061">
    <property type="protein sequence ID" value="SSX19184.1"/>
    <property type="molecule type" value="Genomic_DNA"/>
</dbReference>
<comment type="similarity">
    <text evidence="1">Belongs to the gonadal family.</text>
</comment>
<accession>A0A336LLR9</accession>
<gene>
    <name evidence="2" type="primary">CSON012795</name>
</gene>
<dbReference type="InterPro" id="IPR010849">
    <property type="entry name" value="Gonadal"/>
</dbReference>
<protein>
    <submittedName>
        <fullName evidence="2">CSON012795 protein</fullName>
    </submittedName>
</protein>